<evidence type="ECO:0000256" key="1">
    <source>
        <dbReference type="SAM" id="Phobius"/>
    </source>
</evidence>
<accession>A0A0M9VHU0</accession>
<keyword evidence="3" id="KW-1185">Reference proteome</keyword>
<dbReference type="AlphaFoldDB" id="A0A0M9VHU0"/>
<dbReference type="Proteomes" id="UP000037755">
    <property type="component" value="Unassembled WGS sequence"/>
</dbReference>
<sequence>MKNYDVKHIAYHVLVAIYFIWFAVFAILLSLALNNYYGVANLQLSKLLLTLIGLNLFMGTALFLVLQQFRKQTVLARVLFYGYFFLTSASLTTVLIVIQ</sequence>
<comment type="caution">
    <text evidence="2">The sequence shown here is derived from an EMBL/GenBank/DDBJ whole genome shotgun (WGS) entry which is preliminary data.</text>
</comment>
<dbReference type="RefSeq" id="WP_054407278.1">
    <property type="nucleotide sequence ID" value="NZ_FOYA01000007.1"/>
</dbReference>
<proteinExistence type="predicted"/>
<evidence type="ECO:0000313" key="3">
    <source>
        <dbReference type="Proteomes" id="UP000037755"/>
    </source>
</evidence>
<feature type="transmembrane region" description="Helical" evidence="1">
    <location>
        <begin position="9"/>
        <end position="32"/>
    </location>
</feature>
<reference evidence="2 3" key="1">
    <citation type="submission" date="2015-08" db="EMBL/GenBank/DDBJ databases">
        <title>Whole genome sequence of Flavobacterium akiainvivens IK-1T, from decaying Wikstroemia oahuensis, an endemic Hawaiian shrub.</title>
        <authorList>
            <person name="Wan X."/>
            <person name="Hou S."/>
            <person name="Saito J."/>
            <person name="Donachie S."/>
        </authorList>
    </citation>
    <scope>NUCLEOTIDE SEQUENCE [LARGE SCALE GENOMIC DNA]</scope>
    <source>
        <strain evidence="2 3">IK-1</strain>
    </source>
</reference>
<evidence type="ECO:0000313" key="2">
    <source>
        <dbReference type="EMBL" id="KOS05919.1"/>
    </source>
</evidence>
<keyword evidence="1" id="KW-0472">Membrane</keyword>
<dbReference type="OrthoDB" id="1362122at2"/>
<feature type="transmembrane region" description="Helical" evidence="1">
    <location>
        <begin position="44"/>
        <end position="66"/>
    </location>
</feature>
<dbReference type="STRING" id="1202724.AM493_07645"/>
<name>A0A0M9VHU0_9FLAO</name>
<keyword evidence="1" id="KW-1133">Transmembrane helix</keyword>
<gene>
    <name evidence="2" type="ORF">AM493_07645</name>
</gene>
<protein>
    <submittedName>
        <fullName evidence="2">Uncharacterized protein</fullName>
    </submittedName>
</protein>
<dbReference type="EMBL" id="LIYD01000005">
    <property type="protein sequence ID" value="KOS05919.1"/>
    <property type="molecule type" value="Genomic_DNA"/>
</dbReference>
<dbReference type="PATRIC" id="fig|1202724.3.peg.1587"/>
<keyword evidence="1" id="KW-0812">Transmembrane</keyword>
<organism evidence="2 3">
    <name type="scientific">Flavobacterium akiainvivens</name>
    <dbReference type="NCBI Taxonomy" id="1202724"/>
    <lineage>
        <taxon>Bacteria</taxon>
        <taxon>Pseudomonadati</taxon>
        <taxon>Bacteroidota</taxon>
        <taxon>Flavobacteriia</taxon>
        <taxon>Flavobacteriales</taxon>
        <taxon>Flavobacteriaceae</taxon>
        <taxon>Flavobacterium</taxon>
    </lineage>
</organism>
<feature type="transmembrane region" description="Helical" evidence="1">
    <location>
        <begin position="78"/>
        <end position="98"/>
    </location>
</feature>